<keyword evidence="4" id="KW-0862">Zinc</keyword>
<dbReference type="Pfam" id="PF13901">
    <property type="entry name" value="RH_dom"/>
    <property type="match status" value="1"/>
</dbReference>
<dbReference type="EMBL" id="CAJNOQ010000114">
    <property type="protein sequence ID" value="CAF0758624.1"/>
    <property type="molecule type" value="Genomic_DNA"/>
</dbReference>
<evidence type="ECO:0000259" key="6">
    <source>
        <dbReference type="SMART" id="SM01175"/>
    </source>
</evidence>
<dbReference type="SUPFAM" id="SSF52799">
    <property type="entry name" value="(Phosphotyrosine protein) phosphatases II"/>
    <property type="match status" value="1"/>
</dbReference>
<reference evidence="7" key="1">
    <citation type="submission" date="2021-02" db="EMBL/GenBank/DDBJ databases">
        <authorList>
            <person name="Nowell W R."/>
        </authorList>
    </citation>
    <scope>NUCLEOTIDE SEQUENCE</scope>
</reference>
<dbReference type="InterPro" id="IPR025258">
    <property type="entry name" value="RH_dom"/>
</dbReference>
<feature type="compositionally biased region" description="Basic residues" evidence="5">
    <location>
        <begin position="156"/>
        <end position="170"/>
    </location>
</feature>
<feature type="domain" description="Rubicon Homology" evidence="6">
    <location>
        <begin position="449"/>
        <end position="659"/>
    </location>
</feature>
<organism evidence="7 9">
    <name type="scientific">Didymodactylos carnosus</name>
    <dbReference type="NCBI Taxonomy" id="1234261"/>
    <lineage>
        <taxon>Eukaryota</taxon>
        <taxon>Metazoa</taxon>
        <taxon>Spiralia</taxon>
        <taxon>Gnathifera</taxon>
        <taxon>Rotifera</taxon>
        <taxon>Eurotatoria</taxon>
        <taxon>Bdelloidea</taxon>
        <taxon>Philodinida</taxon>
        <taxon>Philodinidae</taxon>
        <taxon>Didymodactylos</taxon>
    </lineage>
</organism>
<dbReference type="Proteomes" id="UP000681722">
    <property type="component" value="Unassembled WGS sequence"/>
</dbReference>
<keyword evidence="9" id="KW-1185">Reference proteome</keyword>
<keyword evidence="1" id="KW-0479">Metal-binding</keyword>
<dbReference type="InterPro" id="IPR029021">
    <property type="entry name" value="Prot-tyrosine_phosphatase-like"/>
</dbReference>
<dbReference type="Proteomes" id="UP000663829">
    <property type="component" value="Unassembled WGS sequence"/>
</dbReference>
<dbReference type="Gene3D" id="3.90.190.10">
    <property type="entry name" value="Protein tyrosine phosphatase superfamily"/>
    <property type="match status" value="1"/>
</dbReference>
<evidence type="ECO:0000313" key="9">
    <source>
        <dbReference type="Proteomes" id="UP000663829"/>
    </source>
</evidence>
<gene>
    <name evidence="7" type="ORF">GPM918_LOCUS1256</name>
    <name evidence="8" type="ORF">SRO942_LOCUS1256</name>
</gene>
<evidence type="ECO:0000256" key="5">
    <source>
        <dbReference type="SAM" id="MobiDB-lite"/>
    </source>
</evidence>
<dbReference type="EMBL" id="CAJOBC010000114">
    <property type="protein sequence ID" value="CAF3539208.1"/>
    <property type="molecule type" value="Genomic_DNA"/>
</dbReference>
<feature type="compositionally biased region" description="Low complexity" evidence="5">
    <location>
        <begin position="314"/>
        <end position="328"/>
    </location>
</feature>
<feature type="region of interest" description="Disordered" evidence="5">
    <location>
        <begin position="152"/>
        <end position="181"/>
    </location>
</feature>
<protein>
    <recommendedName>
        <fullName evidence="6">Rubicon Homology domain-containing protein</fullName>
    </recommendedName>
</protein>
<dbReference type="GO" id="GO:0008270">
    <property type="term" value="F:zinc ion binding"/>
    <property type="evidence" value="ECO:0007669"/>
    <property type="project" value="UniProtKB-KW"/>
</dbReference>
<proteinExistence type="predicted"/>
<evidence type="ECO:0000256" key="1">
    <source>
        <dbReference type="ARBA" id="ARBA00022723"/>
    </source>
</evidence>
<dbReference type="InterPro" id="IPR051366">
    <property type="entry name" value="DEF8"/>
</dbReference>
<evidence type="ECO:0000313" key="8">
    <source>
        <dbReference type="EMBL" id="CAF3539208.1"/>
    </source>
</evidence>
<name>A0A813PUS5_9BILA</name>
<accession>A0A813PUS5</accession>
<evidence type="ECO:0000313" key="7">
    <source>
        <dbReference type="EMBL" id="CAF0758624.1"/>
    </source>
</evidence>
<keyword evidence="2" id="KW-0677">Repeat</keyword>
<evidence type="ECO:0000256" key="3">
    <source>
        <dbReference type="ARBA" id="ARBA00022771"/>
    </source>
</evidence>
<sequence>MRYKQMSLKDAFYFLRARRPIIGPNFGFIKQLIAYEKELYGYTTVRFIETPMGRIPDLYLSSPLPPSRLVRQATMIPIQTKSSMSINAPITSTKQNVLAPKTSVSRPVSAIMRSTNTLPLRSTQSNGYGRNENDFYLTTEAGKIGSSVENEDRHNQVHHHHHHHHHHQHHQPPFLSVTPKNTSNPRYTSSFIKQSPSIYPLGTTSTLPLSKVPSAVNNGSITVYLYKLRKDLKKMKKETFREFGLFWSVVESKFTITINHIRHKSESKTSSSIPMNPCWTTCDNGGDSMTIDESSNLVPCENCLMPSVSTQRTTHSSFSSSSPATSVTNPVDVPSNGTLTQRSSFDSYGNSLSPFTCGWTEGYGNQSILSDSSEDLEEVDDILSLNNTDDTSHSCTYTPVEDLEDYEVLSFDQPIEHTLYIKEFPHTTPSEQNFLCSCCKKKMSPSNARRCYYYGDIYCKSCHLGNTTVIPAKIINNFDIRKYPVCRRAKYIIESNFHYPLFDIQNDNAELYTLSRRLFLVKSQRIQLKSLYNYLKTCSILEKSNALIEDCFLRDLWPKDHLYQSIHTYSLHDIVTLKKLHLTLNNTIINAKTHVLTCVLCSQKGYFCEICKNRKEILYPFDDLNFISCCHKCSAIYHNKCYQFVDKDCPKCYRCIARTEQRCAIDYDNN</sequence>
<dbReference type="SMART" id="SM01175">
    <property type="entry name" value="DUF4206"/>
    <property type="match status" value="1"/>
</dbReference>
<dbReference type="AlphaFoldDB" id="A0A813PUS5"/>
<dbReference type="PANTHER" id="PTHR12326">
    <property type="entry name" value="PLECKSTRIN HOMOLOGY DOMAIN CONTAINING PROTEIN"/>
    <property type="match status" value="1"/>
</dbReference>
<comment type="caution">
    <text evidence="7">The sequence shown here is derived from an EMBL/GenBank/DDBJ whole genome shotgun (WGS) entry which is preliminary data.</text>
</comment>
<dbReference type="PANTHER" id="PTHR12326:SF12">
    <property type="entry name" value="PLECKSTRIN HOMOLOGY AND RUN DOMAIN CONTAINING M1"/>
    <property type="match status" value="1"/>
</dbReference>
<feature type="region of interest" description="Disordered" evidence="5">
    <location>
        <begin position="314"/>
        <end position="334"/>
    </location>
</feature>
<keyword evidence="3" id="KW-0863">Zinc-finger</keyword>
<evidence type="ECO:0000256" key="2">
    <source>
        <dbReference type="ARBA" id="ARBA00022737"/>
    </source>
</evidence>
<dbReference type="OrthoDB" id="62364at2759"/>
<evidence type="ECO:0000256" key="4">
    <source>
        <dbReference type="ARBA" id="ARBA00022833"/>
    </source>
</evidence>